<dbReference type="STRING" id="264198.Reut_A3312"/>
<dbReference type="AlphaFoldDB" id="Q46W13"/>
<protein>
    <submittedName>
        <fullName evidence="1">Uncharacterized protein</fullName>
    </submittedName>
</protein>
<reference evidence="1" key="1">
    <citation type="submission" date="2005-08" db="EMBL/GenBank/DDBJ databases">
        <title>Complete sequence of Chromosome1 of Ralstonia eutropha JMP134.</title>
        <authorList>
            <person name="Copeland A."/>
            <person name="Lucas S."/>
            <person name="Lapidus A."/>
            <person name="Barry K."/>
            <person name="Detter J.C."/>
            <person name="Glavina T."/>
            <person name="Hammon N."/>
            <person name="Israni S."/>
            <person name="Pitluck S."/>
            <person name="Goltsman E."/>
            <person name="Martinez M."/>
            <person name="Schmutz J."/>
            <person name="Larimer F."/>
            <person name="Land M."/>
            <person name="Lykidis A."/>
            <person name="Richardson P."/>
        </authorList>
    </citation>
    <scope>NUCLEOTIDE SEQUENCE</scope>
    <source>
        <strain evidence="1">JMP134</strain>
    </source>
</reference>
<gene>
    <name evidence="1" type="ordered locus">Reut_A3312</name>
</gene>
<dbReference type="HOGENOM" id="CLU_2154180_0_0_4"/>
<name>Q46W13_CUPPJ</name>
<organism evidence="1">
    <name type="scientific">Cupriavidus pinatubonensis (strain JMP 134 / LMG 1197)</name>
    <name type="common">Cupriavidus necator (strain JMP 134)</name>
    <dbReference type="NCBI Taxonomy" id="264198"/>
    <lineage>
        <taxon>Bacteria</taxon>
        <taxon>Pseudomonadati</taxon>
        <taxon>Pseudomonadota</taxon>
        <taxon>Betaproteobacteria</taxon>
        <taxon>Burkholderiales</taxon>
        <taxon>Burkholderiaceae</taxon>
        <taxon>Cupriavidus</taxon>
    </lineage>
</organism>
<dbReference type="EMBL" id="CP000090">
    <property type="protein sequence ID" value="AAZ62671.1"/>
    <property type="molecule type" value="Genomic_DNA"/>
</dbReference>
<accession>Q46W13</accession>
<dbReference type="KEGG" id="reu:Reut_A3312"/>
<evidence type="ECO:0000313" key="1">
    <source>
        <dbReference type="EMBL" id="AAZ62671.1"/>
    </source>
</evidence>
<proteinExistence type="predicted"/>
<sequence>MNEQENTSPRRMSPSEYAAFTRKLDEEALAKVKEREDAAAAKEKAAAEYLESMPPVAEIFASDPHTLLTQVIHRIRQGYAIEDDGIKSFSSWLYHVQLTLPVTSTGKSKTK</sequence>